<keyword evidence="6" id="KW-1185">Reference proteome</keyword>
<name>A0ABR9TBT4_9SPHI</name>
<dbReference type="Pfam" id="PF13419">
    <property type="entry name" value="HAD_2"/>
    <property type="match status" value="1"/>
</dbReference>
<dbReference type="NCBIfam" id="TIGR01549">
    <property type="entry name" value="HAD-SF-IA-v1"/>
    <property type="match status" value="1"/>
</dbReference>
<evidence type="ECO:0000256" key="1">
    <source>
        <dbReference type="ARBA" id="ARBA00000830"/>
    </source>
</evidence>
<accession>A0ABR9TBT4</accession>
<dbReference type="Gene3D" id="3.40.50.1000">
    <property type="entry name" value="HAD superfamily/HAD-like"/>
    <property type="match status" value="1"/>
</dbReference>
<dbReference type="EC" id="3.1.3.18" evidence="4"/>
<dbReference type="InterPro" id="IPR023214">
    <property type="entry name" value="HAD_sf"/>
</dbReference>
<dbReference type="InterPro" id="IPR006439">
    <property type="entry name" value="HAD-SF_hydro_IA"/>
</dbReference>
<dbReference type="InterPro" id="IPR023198">
    <property type="entry name" value="PGP-like_dom2"/>
</dbReference>
<dbReference type="InterPro" id="IPR041492">
    <property type="entry name" value="HAD_2"/>
</dbReference>
<dbReference type="InterPro" id="IPR050155">
    <property type="entry name" value="HAD-like_hydrolase_sf"/>
</dbReference>
<comment type="pathway">
    <text evidence="2">Organic acid metabolism; glycolate biosynthesis; glycolate from 2-phosphoglycolate: step 1/1.</text>
</comment>
<gene>
    <name evidence="5" type="ORF">C4F40_18810</name>
</gene>
<comment type="similarity">
    <text evidence="3">Belongs to the HAD-like hydrolase superfamily. CbbY/CbbZ/Gph/YieH family.</text>
</comment>
<dbReference type="InterPro" id="IPR036412">
    <property type="entry name" value="HAD-like_sf"/>
</dbReference>
<protein>
    <recommendedName>
        <fullName evidence="4">phosphoglycolate phosphatase</fullName>
        <ecNumber evidence="4">3.1.3.18</ecNumber>
    </recommendedName>
</protein>
<organism evidence="5 6">
    <name type="scientific">Sphingobacterium pedocola</name>
    <dbReference type="NCBI Taxonomy" id="2082722"/>
    <lineage>
        <taxon>Bacteria</taxon>
        <taxon>Pseudomonadati</taxon>
        <taxon>Bacteroidota</taxon>
        <taxon>Sphingobacteriia</taxon>
        <taxon>Sphingobacteriales</taxon>
        <taxon>Sphingobacteriaceae</taxon>
        <taxon>Sphingobacterium</taxon>
    </lineage>
</organism>
<dbReference type="Gene3D" id="1.10.150.240">
    <property type="entry name" value="Putative phosphatase, domain 2"/>
    <property type="match status" value="1"/>
</dbReference>
<comment type="caution">
    <text evidence="5">The sequence shown here is derived from an EMBL/GenBank/DDBJ whole genome shotgun (WGS) entry which is preliminary data.</text>
</comment>
<dbReference type="SFLD" id="SFLDG01129">
    <property type="entry name" value="C1.5:_HAD__Beta-PGM__Phosphata"/>
    <property type="match status" value="1"/>
</dbReference>
<dbReference type="NCBIfam" id="TIGR01509">
    <property type="entry name" value="HAD-SF-IA-v3"/>
    <property type="match status" value="1"/>
</dbReference>
<sequence>MKLIIFDLDGTLINTLDDLAESCNHTLKIHNFPTHPTADYKMFVGNGIRTLIERALPMASRDNETIDKLKADFTTYYNLHAKDITQPYENIVPLLNALKNKGFKISVASNKYHAAVLDLVDYYFPAIQFDLVLGHRDDHPAKPDPDIVFDTLRTLNTSKENCYYVGDSSVDMRTAKYAGVIAVGATWGFRTEAELRENGADHIIHNPLDLLDII</sequence>
<dbReference type="PANTHER" id="PTHR43434:SF1">
    <property type="entry name" value="PHOSPHOGLYCOLATE PHOSPHATASE"/>
    <property type="match status" value="1"/>
</dbReference>
<dbReference type="PANTHER" id="PTHR43434">
    <property type="entry name" value="PHOSPHOGLYCOLATE PHOSPHATASE"/>
    <property type="match status" value="1"/>
</dbReference>
<dbReference type="EMBL" id="PSKQ01000025">
    <property type="protein sequence ID" value="MBE8722774.1"/>
    <property type="molecule type" value="Genomic_DNA"/>
</dbReference>
<evidence type="ECO:0000313" key="5">
    <source>
        <dbReference type="EMBL" id="MBE8722774.1"/>
    </source>
</evidence>
<proteinExistence type="inferred from homology"/>
<dbReference type="RefSeq" id="WP_196940930.1">
    <property type="nucleotide sequence ID" value="NZ_MU158692.1"/>
</dbReference>
<dbReference type="SUPFAM" id="SSF56784">
    <property type="entry name" value="HAD-like"/>
    <property type="match status" value="1"/>
</dbReference>
<dbReference type="SFLD" id="SFLDS00003">
    <property type="entry name" value="Haloacid_Dehalogenase"/>
    <property type="match status" value="1"/>
</dbReference>
<evidence type="ECO:0000256" key="2">
    <source>
        <dbReference type="ARBA" id="ARBA00004818"/>
    </source>
</evidence>
<reference evidence="5 6" key="1">
    <citation type="submission" date="2018-02" db="EMBL/GenBank/DDBJ databases">
        <title>Sphingobacterium KA21.</title>
        <authorList>
            <person name="Vasarhelyi B.M."/>
            <person name="Deshmukh S."/>
            <person name="Balint B."/>
            <person name="Kukolya J."/>
        </authorList>
    </citation>
    <scope>NUCLEOTIDE SEQUENCE [LARGE SCALE GENOMIC DNA]</scope>
    <source>
        <strain evidence="5 6">Ka21</strain>
    </source>
</reference>
<evidence type="ECO:0000256" key="3">
    <source>
        <dbReference type="ARBA" id="ARBA00006171"/>
    </source>
</evidence>
<evidence type="ECO:0000313" key="6">
    <source>
        <dbReference type="Proteomes" id="UP000618319"/>
    </source>
</evidence>
<comment type="catalytic activity">
    <reaction evidence="1">
        <text>2-phosphoglycolate + H2O = glycolate + phosphate</text>
        <dbReference type="Rhea" id="RHEA:14369"/>
        <dbReference type="ChEBI" id="CHEBI:15377"/>
        <dbReference type="ChEBI" id="CHEBI:29805"/>
        <dbReference type="ChEBI" id="CHEBI:43474"/>
        <dbReference type="ChEBI" id="CHEBI:58033"/>
        <dbReference type="EC" id="3.1.3.18"/>
    </reaction>
</comment>
<evidence type="ECO:0000256" key="4">
    <source>
        <dbReference type="ARBA" id="ARBA00013078"/>
    </source>
</evidence>
<dbReference type="Proteomes" id="UP000618319">
    <property type="component" value="Unassembled WGS sequence"/>
</dbReference>